<sequence length="105" mass="12778">MCPTRHDRLKKYHYHHIIAHLHPSFIYIPHCTFLTFAWRMGRRPGMDGAENGVTWRIVWNLLYFFFFFFPFCVILRCVVLRHHGMHAWTIHLCDLFVPRSQYSVD</sequence>
<dbReference type="EMBL" id="MU001956">
    <property type="protein sequence ID" value="KAF2792747.1"/>
    <property type="molecule type" value="Genomic_DNA"/>
</dbReference>
<accession>A0A6A6XAG0</accession>
<proteinExistence type="predicted"/>
<evidence type="ECO:0000313" key="3">
    <source>
        <dbReference type="Proteomes" id="UP000799757"/>
    </source>
</evidence>
<keyword evidence="1" id="KW-0472">Membrane</keyword>
<reference evidence="2" key="1">
    <citation type="journal article" date="2020" name="Stud. Mycol.">
        <title>101 Dothideomycetes genomes: a test case for predicting lifestyles and emergence of pathogens.</title>
        <authorList>
            <person name="Haridas S."/>
            <person name="Albert R."/>
            <person name="Binder M."/>
            <person name="Bloem J."/>
            <person name="Labutti K."/>
            <person name="Salamov A."/>
            <person name="Andreopoulos B."/>
            <person name="Baker S."/>
            <person name="Barry K."/>
            <person name="Bills G."/>
            <person name="Bluhm B."/>
            <person name="Cannon C."/>
            <person name="Castanera R."/>
            <person name="Culley D."/>
            <person name="Daum C."/>
            <person name="Ezra D."/>
            <person name="Gonzalez J."/>
            <person name="Henrissat B."/>
            <person name="Kuo A."/>
            <person name="Liang C."/>
            <person name="Lipzen A."/>
            <person name="Lutzoni F."/>
            <person name="Magnuson J."/>
            <person name="Mondo S."/>
            <person name="Nolan M."/>
            <person name="Ohm R."/>
            <person name="Pangilinan J."/>
            <person name="Park H.-J."/>
            <person name="Ramirez L."/>
            <person name="Alfaro M."/>
            <person name="Sun H."/>
            <person name="Tritt A."/>
            <person name="Yoshinaga Y."/>
            <person name="Zwiers L.-H."/>
            <person name="Turgeon B."/>
            <person name="Goodwin S."/>
            <person name="Spatafora J."/>
            <person name="Crous P."/>
            <person name="Grigoriev I."/>
        </authorList>
    </citation>
    <scope>NUCLEOTIDE SEQUENCE</scope>
    <source>
        <strain evidence="2">CBS 109.77</strain>
    </source>
</reference>
<evidence type="ECO:0000313" key="2">
    <source>
        <dbReference type="EMBL" id="KAF2792747.1"/>
    </source>
</evidence>
<organism evidence="2 3">
    <name type="scientific">Melanomma pulvis-pyrius CBS 109.77</name>
    <dbReference type="NCBI Taxonomy" id="1314802"/>
    <lineage>
        <taxon>Eukaryota</taxon>
        <taxon>Fungi</taxon>
        <taxon>Dikarya</taxon>
        <taxon>Ascomycota</taxon>
        <taxon>Pezizomycotina</taxon>
        <taxon>Dothideomycetes</taxon>
        <taxon>Pleosporomycetidae</taxon>
        <taxon>Pleosporales</taxon>
        <taxon>Melanommataceae</taxon>
        <taxon>Melanomma</taxon>
    </lineage>
</organism>
<feature type="transmembrane region" description="Helical" evidence="1">
    <location>
        <begin position="21"/>
        <end position="41"/>
    </location>
</feature>
<keyword evidence="1" id="KW-0812">Transmembrane</keyword>
<feature type="transmembrane region" description="Helical" evidence="1">
    <location>
        <begin position="61"/>
        <end position="79"/>
    </location>
</feature>
<keyword evidence="3" id="KW-1185">Reference proteome</keyword>
<dbReference type="AlphaFoldDB" id="A0A6A6XAG0"/>
<evidence type="ECO:0000256" key="1">
    <source>
        <dbReference type="SAM" id="Phobius"/>
    </source>
</evidence>
<protein>
    <submittedName>
        <fullName evidence="2">Uncharacterized protein</fullName>
    </submittedName>
</protein>
<keyword evidence="1" id="KW-1133">Transmembrane helix</keyword>
<name>A0A6A6XAG0_9PLEO</name>
<dbReference type="Proteomes" id="UP000799757">
    <property type="component" value="Unassembled WGS sequence"/>
</dbReference>
<gene>
    <name evidence="2" type="ORF">K505DRAFT_50219</name>
</gene>